<name>A0A6L2LFT6_TANCI</name>
<reference evidence="1" key="1">
    <citation type="journal article" date="2019" name="Sci. Rep.">
        <title>Draft genome of Tanacetum cinerariifolium, the natural source of mosquito coil.</title>
        <authorList>
            <person name="Yamashiro T."/>
            <person name="Shiraishi A."/>
            <person name="Satake H."/>
            <person name="Nakayama K."/>
        </authorList>
    </citation>
    <scope>NUCLEOTIDE SEQUENCE</scope>
</reference>
<comment type="caution">
    <text evidence="1">The sequence shown here is derived from an EMBL/GenBank/DDBJ whole genome shotgun (WGS) entry which is preliminary data.</text>
</comment>
<organism evidence="1">
    <name type="scientific">Tanacetum cinerariifolium</name>
    <name type="common">Dalmatian daisy</name>
    <name type="synonym">Chrysanthemum cinerariifolium</name>
    <dbReference type="NCBI Taxonomy" id="118510"/>
    <lineage>
        <taxon>Eukaryota</taxon>
        <taxon>Viridiplantae</taxon>
        <taxon>Streptophyta</taxon>
        <taxon>Embryophyta</taxon>
        <taxon>Tracheophyta</taxon>
        <taxon>Spermatophyta</taxon>
        <taxon>Magnoliopsida</taxon>
        <taxon>eudicotyledons</taxon>
        <taxon>Gunneridae</taxon>
        <taxon>Pentapetalae</taxon>
        <taxon>asterids</taxon>
        <taxon>campanulids</taxon>
        <taxon>Asterales</taxon>
        <taxon>Asteraceae</taxon>
        <taxon>Asteroideae</taxon>
        <taxon>Anthemideae</taxon>
        <taxon>Anthemidinae</taxon>
        <taxon>Tanacetum</taxon>
    </lineage>
</organism>
<evidence type="ECO:0008006" key="2">
    <source>
        <dbReference type="Google" id="ProtNLM"/>
    </source>
</evidence>
<sequence>MCQQCGVSLLNGICLNFTYGDGKPVTCCECEGPLNDRICSFCNSRAGNSFAYDPNSNSFDGSQNLSDYPPQPQYQTYSCELCGNDAYYGYDCPPQYPVIHHSPQETSVEILQAKENLMKSIQTFLKKFNRIYFTKTPKVLSLAWEKFLEIQHPQPEDIHELLRKLLEDLQIISEELAEYINSPSWNYPTFYDDDDDEYSIQYREYLKNSNDDYFEDIDYIEASPLDSELVSLKESPSLFHIPVEDSDSFFENSDTFLSYSDNSLPEFDTFSDHTKETSSGSTTTHADNSLPEYDLFCFKIEPDQGELTSVFMKDILGEPYVHVPNVLPTHPTLMLDSNFIPSDDSLGSDLESRFSIHSDKSVNNGMVTDVRSMSEDYRLVAEINRAEREVNSVVILKGQFLEDLDSLGVRHVPLKMAEFLREIALCDTVTDIIDERENFVQELHVLANMFVSGKMGEFMKDSLGKAKRYLLLLWGTFRDPFAIDFSCRDVTIILLPLHKSTDRLTLRSSIIGDPTFKWSSWGGNPGKRAPAVGVFNVVSSYIESMSSEIPVASLLTQYSGGILIQ</sequence>
<dbReference type="EMBL" id="BKCJ010004172">
    <property type="protein sequence ID" value="GEU59442.1"/>
    <property type="molecule type" value="Genomic_DNA"/>
</dbReference>
<dbReference type="AlphaFoldDB" id="A0A6L2LFT6"/>
<accession>A0A6L2LFT6</accession>
<gene>
    <name evidence="1" type="ORF">Tci_031420</name>
</gene>
<protein>
    <recommendedName>
        <fullName evidence="2">Reverse transcriptase domain-containing protein</fullName>
    </recommendedName>
</protein>
<evidence type="ECO:0000313" key="1">
    <source>
        <dbReference type="EMBL" id="GEU59442.1"/>
    </source>
</evidence>
<proteinExistence type="predicted"/>